<feature type="region of interest" description="Disordered" evidence="1">
    <location>
        <begin position="65"/>
        <end position="85"/>
    </location>
</feature>
<feature type="region of interest" description="Disordered" evidence="1">
    <location>
        <begin position="1"/>
        <end position="33"/>
    </location>
</feature>
<protein>
    <submittedName>
        <fullName evidence="2">Uncharacterized protein</fullName>
    </submittedName>
</protein>
<accession>A0A7J8JGQ7</accession>
<keyword evidence="3" id="KW-1185">Reference proteome</keyword>
<proteinExistence type="predicted"/>
<dbReference type="Proteomes" id="UP000593571">
    <property type="component" value="Unassembled WGS sequence"/>
</dbReference>
<name>A0A7J8JGQ7_ROUAE</name>
<comment type="caution">
    <text evidence="2">The sequence shown here is derived from an EMBL/GenBank/DDBJ whole genome shotgun (WGS) entry which is preliminary data.</text>
</comment>
<organism evidence="2 3">
    <name type="scientific">Rousettus aegyptiacus</name>
    <name type="common">Egyptian fruit bat</name>
    <name type="synonym">Pteropus aegyptiacus</name>
    <dbReference type="NCBI Taxonomy" id="9407"/>
    <lineage>
        <taxon>Eukaryota</taxon>
        <taxon>Metazoa</taxon>
        <taxon>Chordata</taxon>
        <taxon>Craniata</taxon>
        <taxon>Vertebrata</taxon>
        <taxon>Euteleostomi</taxon>
        <taxon>Mammalia</taxon>
        <taxon>Eutheria</taxon>
        <taxon>Laurasiatheria</taxon>
        <taxon>Chiroptera</taxon>
        <taxon>Yinpterochiroptera</taxon>
        <taxon>Pteropodoidea</taxon>
        <taxon>Pteropodidae</taxon>
        <taxon>Rousettinae</taxon>
        <taxon>Rousettus</taxon>
    </lineage>
</organism>
<evidence type="ECO:0000313" key="2">
    <source>
        <dbReference type="EMBL" id="KAF6496037.1"/>
    </source>
</evidence>
<dbReference type="AlphaFoldDB" id="A0A7J8JGQ7"/>
<sequence>MSCASSFRKLPRKSQSWGSAEARTGRAGIHKGPGRLLLRDHPGFHGILGFTPLLLGGLLQDLEGDGSPRSAGFAASRDAGHLPLRPRGLPEVEALALQSHKAGGANASPREVGVQGPPGPGDQVVDGHLYLRGIILRNLGASSWLEGGKKLSTEKDVG</sequence>
<dbReference type="EMBL" id="JACASE010000002">
    <property type="protein sequence ID" value="KAF6496037.1"/>
    <property type="molecule type" value="Genomic_DNA"/>
</dbReference>
<evidence type="ECO:0000313" key="3">
    <source>
        <dbReference type="Proteomes" id="UP000593571"/>
    </source>
</evidence>
<reference evidence="2 3" key="1">
    <citation type="journal article" date="2020" name="Nature">
        <title>Six reference-quality genomes reveal evolution of bat adaptations.</title>
        <authorList>
            <person name="Jebb D."/>
            <person name="Huang Z."/>
            <person name="Pippel M."/>
            <person name="Hughes G.M."/>
            <person name="Lavrichenko K."/>
            <person name="Devanna P."/>
            <person name="Winkler S."/>
            <person name="Jermiin L.S."/>
            <person name="Skirmuntt E.C."/>
            <person name="Katzourakis A."/>
            <person name="Burkitt-Gray L."/>
            <person name="Ray D.A."/>
            <person name="Sullivan K.A.M."/>
            <person name="Roscito J.G."/>
            <person name="Kirilenko B.M."/>
            <person name="Davalos L.M."/>
            <person name="Corthals A.P."/>
            <person name="Power M.L."/>
            <person name="Jones G."/>
            <person name="Ransome R.D."/>
            <person name="Dechmann D.K.N."/>
            <person name="Locatelli A.G."/>
            <person name="Puechmaille S.J."/>
            <person name="Fedrigo O."/>
            <person name="Jarvis E.D."/>
            <person name="Hiller M."/>
            <person name="Vernes S.C."/>
            <person name="Myers E.W."/>
            <person name="Teeling E.C."/>
        </authorList>
    </citation>
    <scope>NUCLEOTIDE SEQUENCE [LARGE SCALE GENOMIC DNA]</scope>
    <source>
        <strain evidence="2">MRouAeg1</strain>
        <tissue evidence="2">Muscle</tissue>
    </source>
</reference>
<gene>
    <name evidence="2" type="ORF">HJG63_010296</name>
</gene>
<feature type="region of interest" description="Disordered" evidence="1">
    <location>
        <begin position="100"/>
        <end position="120"/>
    </location>
</feature>
<evidence type="ECO:0000256" key="1">
    <source>
        <dbReference type="SAM" id="MobiDB-lite"/>
    </source>
</evidence>